<dbReference type="InterPro" id="IPR020845">
    <property type="entry name" value="AMP-binding_CS"/>
</dbReference>
<name>A0ABU6FEL1_9ACTN</name>
<dbReference type="Proteomes" id="UP001354931">
    <property type="component" value="Unassembled WGS sequence"/>
</dbReference>
<dbReference type="Gene3D" id="3.40.50.12780">
    <property type="entry name" value="N-terminal domain of ligase-like"/>
    <property type="match status" value="1"/>
</dbReference>
<keyword evidence="5" id="KW-1185">Reference proteome</keyword>
<evidence type="ECO:0000256" key="2">
    <source>
        <dbReference type="ARBA" id="ARBA00022840"/>
    </source>
</evidence>
<evidence type="ECO:0000259" key="3">
    <source>
        <dbReference type="Pfam" id="PF00501"/>
    </source>
</evidence>
<dbReference type="Pfam" id="PF00501">
    <property type="entry name" value="AMP-binding"/>
    <property type="match status" value="1"/>
</dbReference>
<dbReference type="RefSeq" id="WP_326021386.1">
    <property type="nucleotide sequence ID" value="NZ_JAOZYC010000155.1"/>
</dbReference>
<comment type="caution">
    <text evidence="4">The sequence shown here is derived from an EMBL/GenBank/DDBJ whole genome shotgun (WGS) entry which is preliminary data.</text>
</comment>
<accession>A0ABU6FEL1</accession>
<reference evidence="4 5" key="1">
    <citation type="submission" date="2022-10" db="EMBL/GenBank/DDBJ databases">
        <authorList>
            <person name="Xie J."/>
            <person name="Shen N."/>
        </authorList>
    </citation>
    <scope>NUCLEOTIDE SEQUENCE [LARGE SCALE GENOMIC DNA]</scope>
    <source>
        <strain evidence="4 5">YIM65594</strain>
    </source>
</reference>
<dbReference type="InterPro" id="IPR000873">
    <property type="entry name" value="AMP-dep_synth/lig_dom"/>
</dbReference>
<dbReference type="PANTHER" id="PTHR43272">
    <property type="entry name" value="LONG-CHAIN-FATTY-ACID--COA LIGASE"/>
    <property type="match status" value="1"/>
</dbReference>
<dbReference type="PANTHER" id="PTHR43272:SF33">
    <property type="entry name" value="AMP-BINDING DOMAIN-CONTAINING PROTEIN-RELATED"/>
    <property type="match status" value="1"/>
</dbReference>
<dbReference type="CDD" id="cd05907">
    <property type="entry name" value="VL_LC_FACS_like"/>
    <property type="match status" value="1"/>
</dbReference>
<evidence type="ECO:0000256" key="1">
    <source>
        <dbReference type="ARBA" id="ARBA00022741"/>
    </source>
</evidence>
<evidence type="ECO:0000313" key="5">
    <source>
        <dbReference type="Proteomes" id="UP001354931"/>
    </source>
</evidence>
<dbReference type="InterPro" id="IPR042099">
    <property type="entry name" value="ANL_N_sf"/>
</dbReference>
<dbReference type="SUPFAM" id="SSF56801">
    <property type="entry name" value="Acetyl-CoA synthetase-like"/>
    <property type="match status" value="1"/>
</dbReference>
<dbReference type="EMBL" id="JAOZYC010000155">
    <property type="protein sequence ID" value="MEB8342062.1"/>
    <property type="molecule type" value="Genomic_DNA"/>
</dbReference>
<keyword evidence="4" id="KW-0436">Ligase</keyword>
<dbReference type="Pfam" id="PF23562">
    <property type="entry name" value="AMP-binding_C_3"/>
    <property type="match status" value="1"/>
</dbReference>
<dbReference type="GO" id="GO:0016874">
    <property type="term" value="F:ligase activity"/>
    <property type="evidence" value="ECO:0007669"/>
    <property type="project" value="UniProtKB-KW"/>
</dbReference>
<keyword evidence="1" id="KW-0547">Nucleotide-binding</keyword>
<keyword evidence="2" id="KW-0067">ATP-binding</keyword>
<feature type="domain" description="AMP-dependent synthetase/ligase" evidence="3">
    <location>
        <begin position="40"/>
        <end position="435"/>
    </location>
</feature>
<gene>
    <name evidence="4" type="ORF">OKJ99_31655</name>
</gene>
<protein>
    <submittedName>
        <fullName evidence="4">Long-chain fatty acid--CoA ligase</fullName>
    </submittedName>
</protein>
<organism evidence="4 5">
    <name type="scientific">Streptomyces endophyticus</name>
    <dbReference type="NCBI Taxonomy" id="714166"/>
    <lineage>
        <taxon>Bacteria</taxon>
        <taxon>Bacillati</taxon>
        <taxon>Actinomycetota</taxon>
        <taxon>Actinomycetes</taxon>
        <taxon>Kitasatosporales</taxon>
        <taxon>Streptomycetaceae</taxon>
        <taxon>Streptomyces</taxon>
    </lineage>
</organism>
<evidence type="ECO:0000313" key="4">
    <source>
        <dbReference type="EMBL" id="MEB8342062.1"/>
    </source>
</evidence>
<dbReference type="PROSITE" id="PS00455">
    <property type="entry name" value="AMP_BINDING"/>
    <property type="match status" value="1"/>
</dbReference>
<proteinExistence type="predicted"/>
<sequence>MRQIAAPRLAPPLVSGGLADSVFSTALEDPRRPQFSLLRDDGPPQEVSSSRFRDEVMAVARGFLAYGVAAGDRVIVMSRTRYEWTLIAYALWTLGAEVVPVYPTSSAEQVRWILYDTDAVGVVVENEHNAMTVAAAYGARTDLTRLWELDSGGLDVLIEAGASVRDEDVHQLRASVAPWHTAVICYTSGTTGRPKGCIITHSNLASESDNLLVGWAPVLTPPGQQHSLLAFLPLAHCYGLMVVVSSVRGGINIAHQPDVSPSALLPALAAFQPTIMYAVPYIFERIFAKARVNAQDGGHTALFERAARTAIRYAASVQRHAAGEGPGPGPRMRLMHKVYDRLVYAKVRAVLGGRVRNAVSGGSPLSRDLGLFYQGCGITVYNGYGLTETAAAVTAQPLGAVRHGTVGKPLPGNAVYIADDGEIWVAGDVVFAGYLNNRKATEAVLRDGWFATGDLGHLDADGYVVITGRKKDIIITSAGKSVSPQTLEEELRAHPLISGCLVIGDNRPYVTALITLDPEALASWQVLKGRSLSAPAEAALDEELHGHIQRAVSRANSRVSRAESIRAFRILPHEFGATQGLLTPSLKVRRAAVMEAYAQDVEELYAAR</sequence>